<dbReference type="PROSITE" id="PS51257">
    <property type="entry name" value="PROKAR_LIPOPROTEIN"/>
    <property type="match status" value="1"/>
</dbReference>
<protein>
    <submittedName>
        <fullName evidence="3">FAD/NAD(P)-binding oxidoreductase</fullName>
    </submittedName>
</protein>
<name>A0A1C7ID16_9FIRM</name>
<reference evidence="3" key="1">
    <citation type="submission" date="2017-04" db="EMBL/GenBank/DDBJ databases">
        <title>Complete Genome Sequences of Twelve Strains of a Stable Defined Moderately Diverse Mouse Microbiota 2 (sDMDMm2).</title>
        <authorList>
            <person name="Uchimura Y."/>
            <person name="Wyss M."/>
            <person name="Brugiroux S."/>
            <person name="Limenitakis J.P."/>
            <person name="Stecher B."/>
            <person name="McCoy K.D."/>
            <person name="Macpherson A.J."/>
        </authorList>
    </citation>
    <scope>NUCLEOTIDE SEQUENCE</scope>
    <source>
        <strain evidence="3">YL58</strain>
    </source>
</reference>
<dbReference type="InterPro" id="IPR007419">
    <property type="entry name" value="BFD-like_2Fe2S-bd_dom"/>
</dbReference>
<dbReference type="Pfam" id="PF01266">
    <property type="entry name" value="DAO"/>
    <property type="match status" value="1"/>
</dbReference>
<dbReference type="Gene3D" id="3.30.9.10">
    <property type="entry name" value="D-Amino Acid Oxidase, subunit A, domain 2"/>
    <property type="match status" value="1"/>
</dbReference>
<feature type="domain" description="BFD-like [2Fe-2S]-binding" evidence="2">
    <location>
        <begin position="410"/>
        <end position="462"/>
    </location>
</feature>
<evidence type="ECO:0000259" key="2">
    <source>
        <dbReference type="Pfam" id="PF04324"/>
    </source>
</evidence>
<dbReference type="OrthoDB" id="9801699at2"/>
<dbReference type="InterPro" id="IPR041854">
    <property type="entry name" value="BFD-like_2Fe2S-bd_dom_sf"/>
</dbReference>
<feature type="domain" description="FAD dependent oxidoreductase" evidence="1">
    <location>
        <begin position="5"/>
        <end position="365"/>
    </location>
</feature>
<dbReference type="RefSeq" id="WP_065542554.1">
    <property type="nucleotide sequence ID" value="NZ_CP015405.2"/>
</dbReference>
<accession>A0A1C7ID16</accession>
<dbReference type="PANTHER" id="PTHR42720:SF1">
    <property type="entry name" value="GLYCEROL 3-PHOSPHATE OXIDASE"/>
    <property type="match status" value="1"/>
</dbReference>
<dbReference type="InterPro" id="IPR036188">
    <property type="entry name" value="FAD/NAD-bd_sf"/>
</dbReference>
<evidence type="ECO:0000313" key="4">
    <source>
        <dbReference type="Proteomes" id="UP000092574"/>
    </source>
</evidence>
<sequence length="468" mass="50630">MRTVDTVVIGGGILGCMAARELMRWKIRTILIEEKEDICTGVTRANSAVVYAGYDNPPGSLKAAMTVRGNGAFDVLCEELEVPFLRRGSLMAAFGPRAEKVLQKKYSNGQKNQVPGLKLLSGKEACKMEPHLAPHVTAALYAPTTGTVNPWQLGIAAYENAVQNGCDILLNTKVLGIQKREKGYLIETDREGIACRAVLNCAGILADKIQEMLFLPSVRLFLDGTDFLVLDREADVPKYIIFHESEEKGKGITAVPTVEGNLLLGSSKRAFDGAYFAVASGSIERLRHSAACVLPKVDLNQVIRAFGAVRPNPYQVKKQEGGFVSDGKSIGSFVIENPAAGFYSLIGIKTPGLTCANELGKYLARCLAAYLDAEPNRAFDPKRRAIRRVHGMDFASRASLVKQDPDYGDIVCPCEDISRAEILEAIRRGAVTAAGVKRRVGAGMGRCQSSRCSRVIAALLEEEGYGAL</sequence>
<dbReference type="EMBL" id="CP015405">
    <property type="protein sequence ID" value="ANU76389.1"/>
    <property type="molecule type" value="Genomic_DNA"/>
</dbReference>
<dbReference type="AlphaFoldDB" id="A0A1C7ID16"/>
<dbReference type="SUPFAM" id="SSF51905">
    <property type="entry name" value="FAD/NAD(P)-binding domain"/>
    <property type="match status" value="1"/>
</dbReference>
<dbReference type="Pfam" id="PF04324">
    <property type="entry name" value="Fer2_BFD"/>
    <property type="match status" value="1"/>
</dbReference>
<dbReference type="KEGG" id="byl:A4V09_11785"/>
<gene>
    <name evidence="3" type="ORF">A4V09_11785</name>
</gene>
<dbReference type="STRING" id="1796616.A4V09_11785"/>
<evidence type="ECO:0000259" key="1">
    <source>
        <dbReference type="Pfam" id="PF01266"/>
    </source>
</evidence>
<dbReference type="InterPro" id="IPR006076">
    <property type="entry name" value="FAD-dep_OxRdtase"/>
</dbReference>
<dbReference type="Proteomes" id="UP000092574">
    <property type="component" value="Chromosome"/>
</dbReference>
<keyword evidence="4" id="KW-1185">Reference proteome</keyword>
<dbReference type="PANTHER" id="PTHR42720">
    <property type="entry name" value="GLYCEROL-3-PHOSPHATE DEHYDROGENASE"/>
    <property type="match status" value="1"/>
</dbReference>
<dbReference type="InterPro" id="IPR052745">
    <property type="entry name" value="G3P_Oxidase/Oxidoreductase"/>
</dbReference>
<organism evidence="3 4">
    <name type="scientific">Blautia pseudococcoides</name>
    <dbReference type="NCBI Taxonomy" id="1796616"/>
    <lineage>
        <taxon>Bacteria</taxon>
        <taxon>Bacillati</taxon>
        <taxon>Bacillota</taxon>
        <taxon>Clostridia</taxon>
        <taxon>Lachnospirales</taxon>
        <taxon>Lachnospiraceae</taxon>
        <taxon>Blautia</taxon>
    </lineage>
</organism>
<dbReference type="CDD" id="cd19946">
    <property type="entry name" value="GlpA-like_Fer2_BFD-like"/>
    <property type="match status" value="1"/>
</dbReference>
<evidence type="ECO:0000313" key="3">
    <source>
        <dbReference type="EMBL" id="ANU76389.1"/>
    </source>
</evidence>
<dbReference type="Gene3D" id="3.50.50.60">
    <property type="entry name" value="FAD/NAD(P)-binding domain"/>
    <property type="match status" value="1"/>
</dbReference>
<proteinExistence type="predicted"/>
<dbReference type="Gene3D" id="1.10.10.1100">
    <property type="entry name" value="BFD-like [2Fe-2S]-binding domain"/>
    <property type="match status" value="1"/>
</dbReference>